<organism evidence="2 3">
    <name type="scientific">Cucumis sativus</name>
    <name type="common">Cucumber</name>
    <dbReference type="NCBI Taxonomy" id="3659"/>
    <lineage>
        <taxon>Eukaryota</taxon>
        <taxon>Viridiplantae</taxon>
        <taxon>Streptophyta</taxon>
        <taxon>Embryophyta</taxon>
        <taxon>Tracheophyta</taxon>
        <taxon>Spermatophyta</taxon>
        <taxon>Magnoliopsida</taxon>
        <taxon>eudicotyledons</taxon>
        <taxon>Gunneridae</taxon>
        <taxon>Pentapetalae</taxon>
        <taxon>rosids</taxon>
        <taxon>fabids</taxon>
        <taxon>Cucurbitales</taxon>
        <taxon>Cucurbitaceae</taxon>
        <taxon>Benincaseae</taxon>
        <taxon>Cucumis</taxon>
    </lineage>
</organism>
<evidence type="ECO:0000313" key="2">
    <source>
        <dbReference type="EMBL" id="KGN44046.1"/>
    </source>
</evidence>
<dbReference type="Proteomes" id="UP000029981">
    <property type="component" value="Chromosome 7"/>
</dbReference>
<reference evidence="2 3" key="1">
    <citation type="journal article" date="2009" name="Nat. Genet.">
        <title>The genome of the cucumber, Cucumis sativus L.</title>
        <authorList>
            <person name="Huang S."/>
            <person name="Li R."/>
            <person name="Zhang Z."/>
            <person name="Li L."/>
            <person name="Gu X."/>
            <person name="Fan W."/>
            <person name="Lucas W.J."/>
            <person name="Wang X."/>
            <person name="Xie B."/>
            <person name="Ni P."/>
            <person name="Ren Y."/>
            <person name="Zhu H."/>
            <person name="Li J."/>
            <person name="Lin K."/>
            <person name="Jin W."/>
            <person name="Fei Z."/>
            <person name="Li G."/>
            <person name="Staub J."/>
            <person name="Kilian A."/>
            <person name="van der Vossen E.A."/>
            <person name="Wu Y."/>
            <person name="Guo J."/>
            <person name="He J."/>
            <person name="Jia Z."/>
            <person name="Ren Y."/>
            <person name="Tian G."/>
            <person name="Lu Y."/>
            <person name="Ruan J."/>
            <person name="Qian W."/>
            <person name="Wang M."/>
            <person name="Huang Q."/>
            <person name="Li B."/>
            <person name="Xuan Z."/>
            <person name="Cao J."/>
            <person name="Asan"/>
            <person name="Wu Z."/>
            <person name="Zhang J."/>
            <person name="Cai Q."/>
            <person name="Bai Y."/>
            <person name="Zhao B."/>
            <person name="Han Y."/>
            <person name="Li Y."/>
            <person name="Li X."/>
            <person name="Wang S."/>
            <person name="Shi Q."/>
            <person name="Liu S."/>
            <person name="Cho W.K."/>
            <person name="Kim J.Y."/>
            <person name="Xu Y."/>
            <person name="Heller-Uszynska K."/>
            <person name="Miao H."/>
            <person name="Cheng Z."/>
            <person name="Zhang S."/>
            <person name="Wu J."/>
            <person name="Yang Y."/>
            <person name="Kang H."/>
            <person name="Li M."/>
            <person name="Liang H."/>
            <person name="Ren X."/>
            <person name="Shi Z."/>
            <person name="Wen M."/>
            <person name="Jian M."/>
            <person name="Yang H."/>
            <person name="Zhang G."/>
            <person name="Yang Z."/>
            <person name="Chen R."/>
            <person name="Liu S."/>
            <person name="Li J."/>
            <person name="Ma L."/>
            <person name="Liu H."/>
            <person name="Zhou Y."/>
            <person name="Zhao J."/>
            <person name="Fang X."/>
            <person name="Li G."/>
            <person name="Fang L."/>
            <person name="Li Y."/>
            <person name="Liu D."/>
            <person name="Zheng H."/>
            <person name="Zhang Y."/>
            <person name="Qin N."/>
            <person name="Li Z."/>
            <person name="Yang G."/>
            <person name="Yang S."/>
            <person name="Bolund L."/>
            <person name="Kristiansen K."/>
            <person name="Zheng H."/>
            <person name="Li S."/>
            <person name="Zhang X."/>
            <person name="Yang H."/>
            <person name="Wang J."/>
            <person name="Sun R."/>
            <person name="Zhang B."/>
            <person name="Jiang S."/>
            <person name="Wang J."/>
            <person name="Du Y."/>
            <person name="Li S."/>
        </authorList>
    </citation>
    <scope>NUCLEOTIDE SEQUENCE [LARGE SCALE GENOMIC DNA]</scope>
    <source>
        <strain evidence="3">cv. 9930</strain>
    </source>
</reference>
<keyword evidence="3" id="KW-1185">Reference proteome</keyword>
<evidence type="ECO:0000256" key="1">
    <source>
        <dbReference type="SAM" id="MobiDB-lite"/>
    </source>
</evidence>
<proteinExistence type="predicted"/>
<accession>A0A0A0K8E1</accession>
<feature type="region of interest" description="Disordered" evidence="1">
    <location>
        <begin position="1"/>
        <end position="24"/>
    </location>
</feature>
<evidence type="ECO:0000313" key="3">
    <source>
        <dbReference type="Proteomes" id="UP000029981"/>
    </source>
</evidence>
<dbReference type="EMBL" id="CM002928">
    <property type="protein sequence ID" value="KGN44046.1"/>
    <property type="molecule type" value="Genomic_DNA"/>
</dbReference>
<dbReference type="Gramene" id="KGN44046">
    <property type="protein sequence ID" value="KGN44046"/>
    <property type="gene ID" value="Csa_7G133920"/>
</dbReference>
<dbReference type="AlphaFoldDB" id="A0A0A0K8E1"/>
<reference evidence="2 3" key="4">
    <citation type="journal article" date="2011" name="BMC Genomics">
        <title>RNA-Seq improves annotation of protein-coding genes in the cucumber genome.</title>
        <authorList>
            <person name="Li Z."/>
            <person name="Zhang Z."/>
            <person name="Yan P."/>
            <person name="Huang S."/>
            <person name="Fei Z."/>
            <person name="Lin K."/>
        </authorList>
    </citation>
    <scope>NUCLEOTIDE SEQUENCE [LARGE SCALE GENOMIC DNA]</scope>
    <source>
        <strain evidence="3">cv. 9930</strain>
    </source>
</reference>
<name>A0A0A0K8E1_CUCSA</name>
<reference evidence="2 3" key="2">
    <citation type="journal article" date="2009" name="PLoS ONE">
        <title>An integrated genetic and cytogenetic map of the cucumber genome.</title>
        <authorList>
            <person name="Ren Y."/>
            <person name="Zhang Z."/>
            <person name="Liu J."/>
            <person name="Staub J.E."/>
            <person name="Han Y."/>
            <person name="Cheng Z."/>
            <person name="Li X."/>
            <person name="Lu J."/>
            <person name="Miao H."/>
            <person name="Kang H."/>
            <person name="Xie B."/>
            <person name="Gu X."/>
            <person name="Wang X."/>
            <person name="Du Y."/>
            <person name="Jin W."/>
            <person name="Huang S."/>
        </authorList>
    </citation>
    <scope>NUCLEOTIDE SEQUENCE [LARGE SCALE GENOMIC DNA]</scope>
    <source>
        <strain evidence="3">cv. 9930</strain>
    </source>
</reference>
<gene>
    <name evidence="2" type="ORF">Csa_7G133920</name>
</gene>
<protein>
    <submittedName>
        <fullName evidence="2">Uncharacterized protein</fullName>
    </submittedName>
</protein>
<reference evidence="2 3" key="3">
    <citation type="journal article" date="2010" name="BMC Genomics">
        <title>Transcriptome sequencing and comparative analysis of cucumber flowers with different sex types.</title>
        <authorList>
            <person name="Guo S."/>
            <person name="Zheng Y."/>
            <person name="Joung J.G."/>
            <person name="Liu S."/>
            <person name="Zhang Z."/>
            <person name="Crasta O.R."/>
            <person name="Sobral B.W."/>
            <person name="Xu Y."/>
            <person name="Huang S."/>
            <person name="Fei Z."/>
        </authorList>
    </citation>
    <scope>NUCLEOTIDE SEQUENCE [LARGE SCALE GENOMIC DNA]</scope>
    <source>
        <strain evidence="3">cv. 9930</strain>
    </source>
</reference>
<sequence>MSHSKSHRDQNAPARPRSPGRTLLHFASPSISRSRSRIVLPFQSHAVQFPSVVRAACFTRAEVDRVHFRQLRASVASPRSRVPSSSRVSRLRWSESHEPSSLNRAIPCKLYASHAQLGRSCVSRTRAVSLKTRAESLLAEPPSVSAVCNIFKPLVKVWLSI</sequence>